<name>A0ACB9ZT24_CATRO</name>
<keyword evidence="2" id="KW-1185">Reference proteome</keyword>
<reference evidence="2" key="1">
    <citation type="journal article" date="2023" name="Nat. Plants">
        <title>Single-cell RNA sequencing provides a high-resolution roadmap for understanding the multicellular compartmentation of specialized metabolism.</title>
        <authorList>
            <person name="Sun S."/>
            <person name="Shen X."/>
            <person name="Li Y."/>
            <person name="Li Y."/>
            <person name="Wang S."/>
            <person name="Li R."/>
            <person name="Zhang H."/>
            <person name="Shen G."/>
            <person name="Guo B."/>
            <person name="Wei J."/>
            <person name="Xu J."/>
            <person name="St-Pierre B."/>
            <person name="Chen S."/>
            <person name="Sun C."/>
        </authorList>
    </citation>
    <scope>NUCLEOTIDE SEQUENCE [LARGE SCALE GENOMIC DNA]</scope>
</reference>
<gene>
    <name evidence="1" type="ORF">M9H77_36519</name>
</gene>
<sequence length="92" mass="10296">MGKSWKRATLPPTVDPALPSPVGFYQHNSEGMTPTADDRFHPNVTGRFLRHIFQHRRCIPSCAMNAISLERIGTTIFMPSKGCEGLKKRRGS</sequence>
<protein>
    <submittedName>
        <fullName evidence="1">Uncharacterized protein</fullName>
    </submittedName>
</protein>
<proteinExistence type="predicted"/>
<dbReference type="EMBL" id="CM044708">
    <property type="protein sequence ID" value="KAI5650514.1"/>
    <property type="molecule type" value="Genomic_DNA"/>
</dbReference>
<evidence type="ECO:0000313" key="1">
    <source>
        <dbReference type="EMBL" id="KAI5650514.1"/>
    </source>
</evidence>
<evidence type="ECO:0000313" key="2">
    <source>
        <dbReference type="Proteomes" id="UP001060085"/>
    </source>
</evidence>
<accession>A0ACB9ZT24</accession>
<dbReference type="Proteomes" id="UP001060085">
    <property type="component" value="Linkage Group LG08"/>
</dbReference>
<comment type="caution">
    <text evidence="1">The sequence shown here is derived from an EMBL/GenBank/DDBJ whole genome shotgun (WGS) entry which is preliminary data.</text>
</comment>
<organism evidence="1 2">
    <name type="scientific">Catharanthus roseus</name>
    <name type="common">Madagascar periwinkle</name>
    <name type="synonym">Vinca rosea</name>
    <dbReference type="NCBI Taxonomy" id="4058"/>
    <lineage>
        <taxon>Eukaryota</taxon>
        <taxon>Viridiplantae</taxon>
        <taxon>Streptophyta</taxon>
        <taxon>Embryophyta</taxon>
        <taxon>Tracheophyta</taxon>
        <taxon>Spermatophyta</taxon>
        <taxon>Magnoliopsida</taxon>
        <taxon>eudicotyledons</taxon>
        <taxon>Gunneridae</taxon>
        <taxon>Pentapetalae</taxon>
        <taxon>asterids</taxon>
        <taxon>lamiids</taxon>
        <taxon>Gentianales</taxon>
        <taxon>Apocynaceae</taxon>
        <taxon>Rauvolfioideae</taxon>
        <taxon>Vinceae</taxon>
        <taxon>Catharanthinae</taxon>
        <taxon>Catharanthus</taxon>
    </lineage>
</organism>